<keyword evidence="5" id="KW-0324">Glycolysis</keyword>
<dbReference type="EMBL" id="UINC01002085">
    <property type="protein sequence ID" value="SUZ92732.1"/>
    <property type="molecule type" value="Genomic_DNA"/>
</dbReference>
<organism evidence="7">
    <name type="scientific">marine metagenome</name>
    <dbReference type="NCBI Taxonomy" id="408172"/>
    <lineage>
        <taxon>unclassified sequences</taxon>
        <taxon>metagenomes</taxon>
        <taxon>ecological metagenomes</taxon>
    </lineage>
</organism>
<evidence type="ECO:0000313" key="7">
    <source>
        <dbReference type="EMBL" id="SUZ92732.1"/>
    </source>
</evidence>
<evidence type="ECO:0000256" key="2">
    <source>
        <dbReference type="ARBA" id="ARBA00002315"/>
    </source>
</evidence>
<dbReference type="SUPFAM" id="SSF53649">
    <property type="entry name" value="Alkaline phosphatase-like"/>
    <property type="match status" value="1"/>
</dbReference>
<dbReference type="InterPro" id="IPR006124">
    <property type="entry name" value="Metalloenzyme"/>
</dbReference>
<dbReference type="GO" id="GO:0046872">
    <property type="term" value="F:metal ion binding"/>
    <property type="evidence" value="ECO:0007669"/>
    <property type="project" value="InterPro"/>
</dbReference>
<reference evidence="7" key="1">
    <citation type="submission" date="2018-05" db="EMBL/GenBank/DDBJ databases">
        <authorList>
            <person name="Lanie J.A."/>
            <person name="Ng W.-L."/>
            <person name="Kazmierczak K.M."/>
            <person name="Andrzejewski T.M."/>
            <person name="Davidsen T.M."/>
            <person name="Wayne K.J."/>
            <person name="Tettelin H."/>
            <person name="Glass J.I."/>
            <person name="Rusch D."/>
            <person name="Podicherti R."/>
            <person name="Tsui H.-C.T."/>
            <person name="Winkler M.E."/>
        </authorList>
    </citation>
    <scope>NUCLEOTIDE SEQUENCE</scope>
</reference>
<dbReference type="GO" id="GO:0006096">
    <property type="term" value="P:glycolytic process"/>
    <property type="evidence" value="ECO:0007669"/>
    <property type="project" value="UniProtKB-KW"/>
</dbReference>
<evidence type="ECO:0000259" key="6">
    <source>
        <dbReference type="Pfam" id="PF01676"/>
    </source>
</evidence>
<dbReference type="PIRSF" id="PIRSF006392">
    <property type="entry name" value="IPGAM_arch"/>
    <property type="match status" value="1"/>
</dbReference>
<dbReference type="CDD" id="cd16011">
    <property type="entry name" value="iPGM_like"/>
    <property type="match status" value="1"/>
</dbReference>
<comment type="pathway">
    <text evidence="3">Carbohydrate degradation.</text>
</comment>
<feature type="domain" description="Metalloenzyme" evidence="6">
    <location>
        <begin position="2"/>
        <end position="354"/>
    </location>
</feature>
<dbReference type="PANTHER" id="PTHR31209">
    <property type="entry name" value="COFACTOR-INDEPENDENT PHOSPHOGLYCERATE MUTASE"/>
    <property type="match status" value="1"/>
</dbReference>
<dbReference type="NCBIfam" id="TIGR00306">
    <property type="entry name" value="apgM"/>
    <property type="match status" value="1"/>
</dbReference>
<dbReference type="PANTHER" id="PTHR31209:SF4">
    <property type="entry name" value="2,3-BISPHOSPHOGLYCERATE-INDEPENDENT PHOSPHOGLYCERATE MUTASE"/>
    <property type="match status" value="1"/>
</dbReference>
<name>A0A381RLL8_9ZZZZ</name>
<dbReference type="InterPro" id="IPR004456">
    <property type="entry name" value="Pglycerate_mutase_ApgM"/>
</dbReference>
<comment type="similarity">
    <text evidence="4">Belongs to the BPG-independent phosphoglycerate mutase family. A-PGAM subfamily.</text>
</comment>
<proteinExistence type="inferred from homology"/>
<dbReference type="GO" id="GO:0004619">
    <property type="term" value="F:phosphoglycerate mutase activity"/>
    <property type="evidence" value="ECO:0007669"/>
    <property type="project" value="UniProtKB-EC"/>
</dbReference>
<dbReference type="Gene3D" id="3.40.720.10">
    <property type="entry name" value="Alkaline Phosphatase, subunit A"/>
    <property type="match status" value="2"/>
</dbReference>
<dbReference type="Pfam" id="PF10143">
    <property type="entry name" value="PhosphMutase"/>
    <property type="match status" value="1"/>
</dbReference>
<dbReference type="Pfam" id="PF01676">
    <property type="entry name" value="Metalloenzyme"/>
    <property type="match status" value="1"/>
</dbReference>
<sequence>VKYVICVPDGCADLPVPELDGRTPLEVAHTPVLDALAARATVGRAAVIPEGMPPGSDVGNMSILGFDPTEYHTGRAPIEVAAMGRTLRPDQTAFRCNLVVVHDGVMVDYAGANPTNEEGAAVVAALQEALAGAHEGLEFLAGVGFRNALIAPEAWLDADCTPPHDLSGAPIVNPSGPAGGALTDLMEGSKEVLAGFDLEANQIWLWGQGFQPRIPSFRDTHGVEAGLVTAVDLVRGIGVLSGMKICDIPGATGWYDTDYEGKRDVALAELKAGLDLFVIHVEATDEAGHAGDVAEKVEALENWDRRILADLLTGLDALGPWRLLMLPDHATPLTTRTHTPDPVPYLLADSAVDGPGGTFTEAGVADREPVPGHLLVPHLLAS</sequence>
<comment type="catalytic activity">
    <reaction evidence="1">
        <text>(2R)-2-phosphoglycerate = (2R)-3-phosphoglycerate</text>
        <dbReference type="Rhea" id="RHEA:15901"/>
        <dbReference type="ChEBI" id="CHEBI:58272"/>
        <dbReference type="ChEBI" id="CHEBI:58289"/>
        <dbReference type="EC" id="5.4.2.12"/>
    </reaction>
</comment>
<feature type="non-terminal residue" evidence="7">
    <location>
        <position position="1"/>
    </location>
</feature>
<dbReference type="InterPro" id="IPR017850">
    <property type="entry name" value="Alkaline_phosphatase_core_sf"/>
</dbReference>
<dbReference type="AlphaFoldDB" id="A0A381RLL8"/>
<evidence type="ECO:0000256" key="3">
    <source>
        <dbReference type="ARBA" id="ARBA00004921"/>
    </source>
</evidence>
<comment type="function">
    <text evidence="2">Catalyzes the interconversion of 2-phosphoglycerate and 3-phosphoglycerate.</text>
</comment>
<evidence type="ECO:0000256" key="4">
    <source>
        <dbReference type="ARBA" id="ARBA00005524"/>
    </source>
</evidence>
<accession>A0A381RLL8</accession>
<evidence type="ECO:0000256" key="5">
    <source>
        <dbReference type="ARBA" id="ARBA00023152"/>
    </source>
</evidence>
<gene>
    <name evidence="7" type="ORF">METZ01_LOCUS45586</name>
</gene>
<evidence type="ECO:0000256" key="1">
    <source>
        <dbReference type="ARBA" id="ARBA00000370"/>
    </source>
</evidence>
<protein>
    <recommendedName>
        <fullName evidence="6">Metalloenzyme domain-containing protein</fullName>
    </recommendedName>
</protein>